<evidence type="ECO:0000256" key="5">
    <source>
        <dbReference type="PROSITE-ProRule" id="PRU01240"/>
    </source>
</evidence>
<dbReference type="SUPFAM" id="SSF49785">
    <property type="entry name" value="Galactose-binding domain-like"/>
    <property type="match status" value="1"/>
</dbReference>
<dbReference type="Pfam" id="PF20009">
    <property type="entry name" value="GEVED"/>
    <property type="match status" value="1"/>
</dbReference>
<evidence type="ECO:0000256" key="6">
    <source>
        <dbReference type="SAM" id="SignalP"/>
    </source>
</evidence>
<dbReference type="GO" id="GO:0006508">
    <property type="term" value="P:proteolysis"/>
    <property type="evidence" value="ECO:0007669"/>
    <property type="project" value="UniProtKB-KW"/>
</dbReference>
<feature type="domain" description="Secretion system C-terminal sorting" evidence="8">
    <location>
        <begin position="1174"/>
        <end position="1251"/>
    </location>
</feature>
<dbReference type="Gene3D" id="2.60.120.380">
    <property type="match status" value="1"/>
</dbReference>
<dbReference type="Pfam" id="PF18962">
    <property type="entry name" value="Por_Secre_tail"/>
    <property type="match status" value="1"/>
</dbReference>
<accession>A0A1I7HS39</accession>
<feature type="active site" description="Charge relay system" evidence="5">
    <location>
        <position position="130"/>
    </location>
</feature>
<proteinExistence type="inferred from homology"/>
<dbReference type="PANTHER" id="PTHR43806">
    <property type="entry name" value="PEPTIDASE S8"/>
    <property type="match status" value="1"/>
</dbReference>
<feature type="active site" description="Charge relay system" evidence="5">
    <location>
        <position position="157"/>
    </location>
</feature>
<dbReference type="InterPro" id="IPR036852">
    <property type="entry name" value="Peptidase_S8/S53_dom_sf"/>
</dbReference>
<evidence type="ECO:0000313" key="10">
    <source>
        <dbReference type="EMBL" id="SFU63419.1"/>
    </source>
</evidence>
<dbReference type="OrthoDB" id="9792152at2"/>
<comment type="similarity">
    <text evidence="1 5">Belongs to the peptidase S8 family.</text>
</comment>
<gene>
    <name evidence="10" type="ORF">SAMN04487941_1627</name>
</gene>
<evidence type="ECO:0000256" key="1">
    <source>
        <dbReference type="ARBA" id="ARBA00011073"/>
    </source>
</evidence>
<evidence type="ECO:0000256" key="4">
    <source>
        <dbReference type="ARBA" id="ARBA00022825"/>
    </source>
</evidence>
<dbReference type="Gene3D" id="3.40.50.200">
    <property type="entry name" value="Peptidase S8/S53 domain"/>
    <property type="match status" value="1"/>
</dbReference>
<dbReference type="PROSITE" id="PS00138">
    <property type="entry name" value="SUBTILASE_SER"/>
    <property type="match status" value="1"/>
</dbReference>
<sequence length="1253" mass="133106">MRKWSLWLVALGMAASTSAVAQRGLTPTRANTKELQRIATSAEKEYRANRAKALELAKARGWVIEKTYKDGTFISLQGIDATGLPIYYITYNNANAAATTQTDQLWAGGSLGLSLSGSGSSVANKLAVWDGGGVRVSHQELAGRVIQKDKPDEANEHATHVAGTMVAGGVSAAAKGMAFGYKSLLAYDFNGDEAEMAAAAKDLLVSNHSYGNIAGWRYNSDRKGTDEDPYWEWWGNTNISTSEDYNFGYYDQDAATWDEIAYNAPYYLIVKSAGNNRSENGPEVGKPYFQRNSNGKFTLVKERPASISSNDSYDVLPSSSNAKNILTVGAVYAINGGYNQAQDVRIAPFSSWGPTDDGRIKPDIVGNGIALLSTSSTNDRSYKVLSGTSMAAPNVSGTLLLLQEHFSNVNNGRFMRAATLKGLAIHTADEAGANAGPDYMYGWGLLNAARAATVISNTKGTHLLEEKVLAQAATQTLTVVASGNGPLKVTISWTDPKAEPIAIGASALNSRTPKLMNDLDVRVSGNGKNYLPWTLNPGEPAAAARVGDNVLDNVEQILIADAVPGQTYTITIKHKGTLIQGPQAYSLLVSGVGGTAACATAPTTNTGARISRLTLGGIAINQDGACTTYRNQTNTVFSFEPSQTKQLKLDLSSCGAAAAKIAKVFIDWNGNGAFTDAGETIASDVIAGDGTFTTNLTAPGFVQQGDKVRMRVVVQETTDAAAVTACSTTAKGETQDYLIQYNRPQQDLGVAAVTPVGASLCATGTQRVQVTLRNHGAAPQQNIPVTVNVLKNGVQLKTLSGTFAGTLAPYSQADLLLPEAFATEDGATYELVAQSNLGGDAVQSNNQRGYTFSIAGTAIAPVEAAAFRCGEGPNYTVSAQGQGTPFWYSSPTSTVPVAAGNQVQVPVSKVGTALYAAFGDFSATIGVPTKAAFPGGNYNQFSPSVLVNTKAPMVLEEARLYIGNSGKITFTVYDSNGAPVSSRTLNVTATASAPGPDVQPNDPADQGQVYYLGLQLPEAGDYSIAISYADGATIYRNNQGVTGYPFEVSNVFSITGNTATSESQSYYYYFYDLKVRALDCPSPRVAAVMKTGAPLEKPIVTRQGQELVSNEPVGNQWFLDGQPVAGATGQRFTPTFNGRYSLLVFRDGCISEMSMAYSYEKESAERGVGPELIVYPNPSADGKFEYTVETDALEAMSLTVIDLLGRQLYTATVSAVNGQYKGKFDISKDKDGLYIVRLQYGDQTYTRKVVVRR</sequence>
<dbReference type="STRING" id="388950.GCA_001611675_01918"/>
<dbReference type="Proteomes" id="UP000182491">
    <property type="component" value="Unassembled WGS sequence"/>
</dbReference>
<keyword evidence="4 5" id="KW-0720">Serine protease</keyword>
<protein>
    <submittedName>
        <fullName evidence="10">Por secretion system C-terminal sorting domain-containing protein</fullName>
    </submittedName>
</protein>
<reference evidence="11" key="1">
    <citation type="submission" date="2016-10" db="EMBL/GenBank/DDBJ databases">
        <authorList>
            <person name="Varghese N."/>
        </authorList>
    </citation>
    <scope>NUCLEOTIDE SEQUENCE [LARGE SCALE GENOMIC DNA]</scope>
    <source>
        <strain evidence="11">DSM 18820</strain>
    </source>
</reference>
<dbReference type="PRINTS" id="PR00723">
    <property type="entry name" value="SUBTILISIN"/>
</dbReference>
<keyword evidence="6" id="KW-0732">Signal</keyword>
<feature type="signal peptide" evidence="6">
    <location>
        <begin position="1"/>
        <end position="21"/>
    </location>
</feature>
<dbReference type="PANTHER" id="PTHR43806:SF11">
    <property type="entry name" value="CEREVISIN-RELATED"/>
    <property type="match status" value="1"/>
</dbReference>
<dbReference type="InterPro" id="IPR026444">
    <property type="entry name" value="Secre_tail"/>
</dbReference>
<dbReference type="RefSeq" id="WP_082815184.1">
    <property type="nucleotide sequence ID" value="NZ_BMXC01000002.1"/>
</dbReference>
<dbReference type="Pfam" id="PF00082">
    <property type="entry name" value="Peptidase_S8"/>
    <property type="match status" value="1"/>
</dbReference>
<evidence type="ECO:0000259" key="8">
    <source>
        <dbReference type="Pfam" id="PF18962"/>
    </source>
</evidence>
<evidence type="ECO:0000259" key="7">
    <source>
        <dbReference type="Pfam" id="PF00082"/>
    </source>
</evidence>
<dbReference type="GO" id="GO:0004252">
    <property type="term" value="F:serine-type endopeptidase activity"/>
    <property type="evidence" value="ECO:0007669"/>
    <property type="project" value="UniProtKB-UniRule"/>
</dbReference>
<keyword evidence="2 5" id="KW-0645">Protease</keyword>
<evidence type="ECO:0000256" key="2">
    <source>
        <dbReference type="ARBA" id="ARBA00022670"/>
    </source>
</evidence>
<evidence type="ECO:0000256" key="3">
    <source>
        <dbReference type="ARBA" id="ARBA00022801"/>
    </source>
</evidence>
<dbReference type="NCBIfam" id="TIGR04183">
    <property type="entry name" value="Por_Secre_tail"/>
    <property type="match status" value="1"/>
</dbReference>
<dbReference type="InterPro" id="IPR050131">
    <property type="entry name" value="Peptidase_S8_subtilisin-like"/>
</dbReference>
<dbReference type="AlphaFoldDB" id="A0A1I7HS39"/>
<dbReference type="PROSITE" id="PS51892">
    <property type="entry name" value="SUBTILASE"/>
    <property type="match status" value="1"/>
</dbReference>
<keyword evidence="3 5" id="KW-0378">Hydrolase</keyword>
<keyword evidence="11" id="KW-1185">Reference proteome</keyword>
<evidence type="ECO:0000259" key="9">
    <source>
        <dbReference type="Pfam" id="PF20009"/>
    </source>
</evidence>
<dbReference type="InterPro" id="IPR023828">
    <property type="entry name" value="Peptidase_S8_Ser-AS"/>
</dbReference>
<dbReference type="InterPro" id="IPR015500">
    <property type="entry name" value="Peptidase_S8_subtilisin-rel"/>
</dbReference>
<evidence type="ECO:0000313" key="11">
    <source>
        <dbReference type="Proteomes" id="UP000182491"/>
    </source>
</evidence>
<dbReference type="CDD" id="cd04842">
    <property type="entry name" value="Peptidases_S8_Kp43_protease"/>
    <property type="match status" value="1"/>
</dbReference>
<organism evidence="10 11">
    <name type="scientific">Pontibacter akesuensis</name>
    <dbReference type="NCBI Taxonomy" id="388950"/>
    <lineage>
        <taxon>Bacteria</taxon>
        <taxon>Pseudomonadati</taxon>
        <taxon>Bacteroidota</taxon>
        <taxon>Cytophagia</taxon>
        <taxon>Cytophagales</taxon>
        <taxon>Hymenobacteraceae</taxon>
        <taxon>Pontibacter</taxon>
    </lineage>
</organism>
<feature type="domain" description="Peptidase S8/S53" evidence="7">
    <location>
        <begin position="146"/>
        <end position="444"/>
    </location>
</feature>
<dbReference type="InterPro" id="IPR045474">
    <property type="entry name" value="GEVED"/>
</dbReference>
<dbReference type="InterPro" id="IPR034058">
    <property type="entry name" value="TagA/B/C/D_pept_dom"/>
</dbReference>
<feature type="active site" description="Charge relay system" evidence="5">
    <location>
        <position position="389"/>
    </location>
</feature>
<name>A0A1I7HS39_9BACT</name>
<dbReference type="SUPFAM" id="SSF52743">
    <property type="entry name" value="Subtilisin-like"/>
    <property type="match status" value="1"/>
</dbReference>
<dbReference type="EMBL" id="FPCA01000002">
    <property type="protein sequence ID" value="SFU63419.1"/>
    <property type="molecule type" value="Genomic_DNA"/>
</dbReference>
<dbReference type="InterPro" id="IPR008979">
    <property type="entry name" value="Galactose-bd-like_sf"/>
</dbReference>
<dbReference type="InterPro" id="IPR000209">
    <property type="entry name" value="Peptidase_S8/S53_dom"/>
</dbReference>
<feature type="domain" description="GEVED" evidence="9">
    <location>
        <begin position="663"/>
        <end position="740"/>
    </location>
</feature>
<feature type="chain" id="PRO_5010184214" evidence="6">
    <location>
        <begin position="22"/>
        <end position="1253"/>
    </location>
</feature>